<accession>A0A0R3T8U1</accession>
<evidence type="ECO:0000256" key="7">
    <source>
        <dbReference type="ARBA" id="ARBA00023065"/>
    </source>
</evidence>
<dbReference type="EMBL" id="UZAE01002046">
    <property type="protein sequence ID" value="VDN99337.1"/>
    <property type="molecule type" value="Genomic_DNA"/>
</dbReference>
<dbReference type="InterPro" id="IPR001873">
    <property type="entry name" value="ENaC"/>
</dbReference>
<evidence type="ECO:0000256" key="10">
    <source>
        <dbReference type="ARBA" id="ARBA00023303"/>
    </source>
</evidence>
<evidence type="ECO:0000256" key="1">
    <source>
        <dbReference type="ARBA" id="ARBA00004141"/>
    </source>
</evidence>
<comment type="subcellular location">
    <subcellularLocation>
        <location evidence="1">Membrane</location>
        <topology evidence="1">Multi-pass membrane protein</topology>
    </subcellularLocation>
</comment>
<gene>
    <name evidence="13" type="ORF">HNAJ_LOCUS3478</name>
</gene>
<dbReference type="GO" id="GO:0015280">
    <property type="term" value="F:ligand-gated sodium channel activity"/>
    <property type="evidence" value="ECO:0007669"/>
    <property type="project" value="TreeGrafter"/>
</dbReference>
<dbReference type="Gene3D" id="1.10.287.770">
    <property type="entry name" value="YojJ-like"/>
    <property type="match status" value="1"/>
</dbReference>
<dbReference type="AlphaFoldDB" id="A0A0R3T8U1"/>
<evidence type="ECO:0000313" key="13">
    <source>
        <dbReference type="EMBL" id="VDN99337.1"/>
    </source>
</evidence>
<evidence type="ECO:0000313" key="15">
    <source>
        <dbReference type="WBParaSite" id="HNAJ_0000347901-mRNA-1"/>
    </source>
</evidence>
<keyword evidence="10 11" id="KW-0407">Ion channel</keyword>
<organism evidence="15">
    <name type="scientific">Rodentolepis nana</name>
    <name type="common">Dwarf tapeworm</name>
    <name type="synonym">Hymenolepis nana</name>
    <dbReference type="NCBI Taxonomy" id="102285"/>
    <lineage>
        <taxon>Eukaryota</taxon>
        <taxon>Metazoa</taxon>
        <taxon>Spiralia</taxon>
        <taxon>Lophotrochozoa</taxon>
        <taxon>Platyhelminthes</taxon>
        <taxon>Cestoda</taxon>
        <taxon>Eucestoda</taxon>
        <taxon>Cyclophyllidea</taxon>
        <taxon>Hymenolepididae</taxon>
        <taxon>Rodentolepis</taxon>
    </lineage>
</organism>
<evidence type="ECO:0000256" key="12">
    <source>
        <dbReference type="SAM" id="Phobius"/>
    </source>
</evidence>
<evidence type="ECO:0000256" key="3">
    <source>
        <dbReference type="ARBA" id="ARBA00022461"/>
    </source>
</evidence>
<name>A0A0R3T8U1_RODNA</name>
<keyword evidence="3 11" id="KW-0894">Sodium channel</keyword>
<keyword evidence="7 11" id="KW-0406">Ion transport</keyword>
<feature type="transmembrane region" description="Helical" evidence="12">
    <location>
        <begin position="267"/>
        <end position="290"/>
    </location>
</feature>
<evidence type="ECO:0000256" key="11">
    <source>
        <dbReference type="RuleBase" id="RU000679"/>
    </source>
</evidence>
<dbReference type="Proteomes" id="UP000278807">
    <property type="component" value="Unassembled WGS sequence"/>
</dbReference>
<keyword evidence="6" id="KW-0915">Sodium</keyword>
<proteinExistence type="inferred from homology"/>
<evidence type="ECO:0000256" key="4">
    <source>
        <dbReference type="ARBA" id="ARBA00022692"/>
    </source>
</evidence>
<dbReference type="GO" id="GO:0005886">
    <property type="term" value="C:plasma membrane"/>
    <property type="evidence" value="ECO:0007669"/>
    <property type="project" value="TreeGrafter"/>
</dbReference>
<evidence type="ECO:0000256" key="9">
    <source>
        <dbReference type="ARBA" id="ARBA00023201"/>
    </source>
</evidence>
<dbReference type="PANTHER" id="PTHR11690">
    <property type="entry name" value="AMILORIDE-SENSITIVE SODIUM CHANNEL-RELATED"/>
    <property type="match status" value="1"/>
</dbReference>
<evidence type="ECO:0000256" key="8">
    <source>
        <dbReference type="ARBA" id="ARBA00023136"/>
    </source>
</evidence>
<keyword evidence="14" id="KW-1185">Reference proteome</keyword>
<keyword evidence="5 12" id="KW-1133">Transmembrane helix</keyword>
<reference evidence="13 14" key="2">
    <citation type="submission" date="2018-11" db="EMBL/GenBank/DDBJ databases">
        <authorList>
            <consortium name="Pathogen Informatics"/>
        </authorList>
    </citation>
    <scope>NUCLEOTIDE SEQUENCE [LARGE SCALE GENOMIC DNA]</scope>
</reference>
<protein>
    <submittedName>
        <fullName evidence="15">Fibronectin type-III domain-containing protein</fullName>
    </submittedName>
</protein>
<reference evidence="15" key="1">
    <citation type="submission" date="2017-02" db="UniProtKB">
        <authorList>
            <consortium name="WormBaseParasite"/>
        </authorList>
    </citation>
    <scope>IDENTIFICATION</scope>
</reference>
<sequence>MHSPNFLTSCPPLSDRCPCSPNAAYNTTNPRLPPFPEPCELQPEARLRPRMPSHSTASGYTAAALNAATVAPIASYQVCQMPGRAPKPTCMAALRMAASFQSPICHVPHPQCSWPSTSSTSTGSQTKCQDGRASRYAKSLFVLTWDMHLVEYELVVTPSESSDKVGQILDVSIPARWYRIVLLAINVRTKRLWLCPSPCKERVNEVSYQRTLPLVEDLPLEILKNIPKAPNTTQFEETISSKDYLVITIAAETSRISVHSEGEPTSFFNLLAAIGGLFGLYLGLSLVTVFECIESYYILLSEGFGTFRHAFKSWKRFGRKLLTREKSPEYDDEYEADANRLIRWVV</sequence>
<comment type="similarity">
    <text evidence="11">Belongs to the amiloride-sensitive sodium channel (TC 1.A.6) family.</text>
</comment>
<keyword evidence="2 11" id="KW-0813">Transport</keyword>
<evidence type="ECO:0000313" key="14">
    <source>
        <dbReference type="Proteomes" id="UP000278807"/>
    </source>
</evidence>
<dbReference type="Pfam" id="PF00858">
    <property type="entry name" value="ASC"/>
    <property type="match status" value="1"/>
</dbReference>
<dbReference type="WBParaSite" id="HNAJ_0000347901-mRNA-1">
    <property type="protein sequence ID" value="HNAJ_0000347901-mRNA-1"/>
    <property type="gene ID" value="HNAJ_0000347901"/>
</dbReference>
<dbReference type="OrthoDB" id="6287959at2759"/>
<evidence type="ECO:0000256" key="2">
    <source>
        <dbReference type="ARBA" id="ARBA00022448"/>
    </source>
</evidence>
<dbReference type="PANTHER" id="PTHR11690:SF248">
    <property type="entry name" value="PICKPOCKET 17, ISOFORM A"/>
    <property type="match status" value="1"/>
</dbReference>
<keyword evidence="9 11" id="KW-0739">Sodium transport</keyword>
<keyword evidence="4 11" id="KW-0812">Transmembrane</keyword>
<evidence type="ECO:0000256" key="6">
    <source>
        <dbReference type="ARBA" id="ARBA00023053"/>
    </source>
</evidence>
<evidence type="ECO:0000256" key="5">
    <source>
        <dbReference type="ARBA" id="ARBA00022989"/>
    </source>
</evidence>
<keyword evidence="8 12" id="KW-0472">Membrane</keyword>